<dbReference type="Pfam" id="PF01078">
    <property type="entry name" value="Mg_chelatase"/>
    <property type="match status" value="1"/>
</dbReference>
<dbReference type="OrthoDB" id="9813147at2"/>
<reference evidence="4 5" key="1">
    <citation type="submission" date="2019-12" db="EMBL/GenBank/DDBJ databases">
        <title>Nesterenkonia muleiensis sp. nov., a novel actinobacterium isolated from sap of Populus euphratica.</title>
        <authorList>
            <person name="Wang R."/>
        </authorList>
    </citation>
    <scope>NUCLEOTIDE SEQUENCE [LARGE SCALE GENOMIC DNA]</scope>
    <source>
        <strain evidence="4 5">F10</strain>
    </source>
</reference>
<proteinExistence type="predicted"/>
<dbReference type="InterPro" id="IPR025158">
    <property type="entry name" value="Mg_chelat-rel_C"/>
</dbReference>
<dbReference type="PANTHER" id="PTHR32039:SF7">
    <property type="entry name" value="COMPETENCE PROTEIN COMM"/>
    <property type="match status" value="1"/>
</dbReference>
<evidence type="ECO:0000256" key="1">
    <source>
        <dbReference type="SAM" id="MobiDB-lite"/>
    </source>
</evidence>
<comment type="caution">
    <text evidence="4">The sequence shown here is derived from an EMBL/GenBank/DDBJ whole genome shotgun (WGS) entry which is preliminary data.</text>
</comment>
<dbReference type="Gene3D" id="3.40.50.300">
    <property type="entry name" value="P-loop containing nucleotide triphosphate hydrolases"/>
    <property type="match status" value="1"/>
</dbReference>
<dbReference type="RefSeq" id="WP_157321939.1">
    <property type="nucleotide sequence ID" value="NZ_BMFX01000007.1"/>
</dbReference>
<protein>
    <recommendedName>
        <fullName evidence="6">ATP-binding protein</fullName>
    </recommendedName>
</protein>
<dbReference type="PANTHER" id="PTHR32039">
    <property type="entry name" value="MAGNESIUM-CHELATASE SUBUNIT CHLI"/>
    <property type="match status" value="1"/>
</dbReference>
<gene>
    <name evidence="4" type="ORF">GNZ21_05050</name>
</gene>
<dbReference type="EMBL" id="WRPM01000031">
    <property type="protein sequence ID" value="MVT25734.1"/>
    <property type="molecule type" value="Genomic_DNA"/>
</dbReference>
<evidence type="ECO:0000313" key="4">
    <source>
        <dbReference type="EMBL" id="MVT25734.1"/>
    </source>
</evidence>
<feature type="region of interest" description="Disordered" evidence="1">
    <location>
        <begin position="272"/>
        <end position="309"/>
    </location>
</feature>
<name>A0A7K1UH51_9MICC</name>
<feature type="domain" description="Magnesium chelatase ChlI-like catalytic" evidence="2">
    <location>
        <begin position="58"/>
        <end position="118"/>
    </location>
</feature>
<dbReference type="InterPro" id="IPR027417">
    <property type="entry name" value="P-loop_NTPase"/>
</dbReference>
<dbReference type="Pfam" id="PF13335">
    <property type="entry name" value="Mg_chelatase_C"/>
    <property type="match status" value="1"/>
</dbReference>
<keyword evidence="5" id="KW-1185">Reference proteome</keyword>
<dbReference type="AlphaFoldDB" id="A0A7K1UH51"/>
<dbReference type="InterPro" id="IPR000523">
    <property type="entry name" value="Mg_chelatse_chII-like_cat_dom"/>
</dbReference>
<evidence type="ECO:0000259" key="3">
    <source>
        <dbReference type="Pfam" id="PF13335"/>
    </source>
</evidence>
<dbReference type="GO" id="GO:0005524">
    <property type="term" value="F:ATP binding"/>
    <property type="evidence" value="ECO:0007669"/>
    <property type="project" value="InterPro"/>
</dbReference>
<sequence length="309" mass="33561">MSRSVETFAAETAAVGEHHLLLTGHPAAQQAVALQVARARKTNIVFSDADDTAGRLLGTSAEAGRVSAADQGVLYLDQAYTRDAGQLDALRQPLDTGSISLHHSSGVLNRPAQFQLVLDGGPQVSPARRLSGPLLDRMDMRLHTTGRIDEIDPVRVDQAREAMFHRLSTLGEQSRQGRRNRDLSIETLAGKLAPGREAMQDLNRALDRAELSLRGYARTLRTAWSVADLHGHHSPTREDVATAYDLRRGETEMLTGEGTRKPTLSAEQERHLFKGQRSAPRAVKSAAEQLPAGYSLPSSTTSAGPELDR</sequence>
<organism evidence="4 5">
    <name type="scientific">Nesterenkonia alkaliphila</name>
    <dbReference type="NCBI Taxonomy" id="1463631"/>
    <lineage>
        <taxon>Bacteria</taxon>
        <taxon>Bacillati</taxon>
        <taxon>Actinomycetota</taxon>
        <taxon>Actinomycetes</taxon>
        <taxon>Micrococcales</taxon>
        <taxon>Micrococcaceae</taxon>
        <taxon>Nesterenkonia</taxon>
    </lineage>
</organism>
<dbReference type="InterPro" id="IPR045006">
    <property type="entry name" value="CHLI-like"/>
</dbReference>
<dbReference type="SUPFAM" id="SSF52540">
    <property type="entry name" value="P-loop containing nucleoside triphosphate hydrolases"/>
    <property type="match status" value="1"/>
</dbReference>
<dbReference type="Proteomes" id="UP000460157">
    <property type="component" value="Unassembled WGS sequence"/>
</dbReference>
<accession>A0A7K1UH51</accession>
<evidence type="ECO:0000259" key="2">
    <source>
        <dbReference type="Pfam" id="PF01078"/>
    </source>
</evidence>
<evidence type="ECO:0008006" key="6">
    <source>
        <dbReference type="Google" id="ProtNLM"/>
    </source>
</evidence>
<evidence type="ECO:0000313" key="5">
    <source>
        <dbReference type="Proteomes" id="UP000460157"/>
    </source>
</evidence>
<feature type="domain" description="Mg chelatase-related protein C-terminal" evidence="3">
    <location>
        <begin position="155"/>
        <end position="247"/>
    </location>
</feature>